<keyword evidence="3" id="KW-0862">Zinc</keyword>
<keyword evidence="3" id="KW-0863">Zinc-finger</keyword>
<feature type="domain" description="Di19 zinc-binding" evidence="5">
    <location>
        <begin position="244"/>
        <end position="304"/>
    </location>
</feature>
<dbReference type="GO" id="GO:0061630">
    <property type="term" value="F:ubiquitin protein ligase activity"/>
    <property type="evidence" value="ECO:0007669"/>
    <property type="project" value="TreeGrafter"/>
</dbReference>
<evidence type="ECO:0000256" key="2">
    <source>
        <dbReference type="ARBA" id="ARBA00022490"/>
    </source>
</evidence>
<feature type="region of interest" description="Disordered" evidence="4">
    <location>
        <begin position="61"/>
        <end position="90"/>
    </location>
</feature>
<feature type="region of interest" description="Disordered" evidence="4">
    <location>
        <begin position="318"/>
        <end position="352"/>
    </location>
</feature>
<evidence type="ECO:0000259" key="5">
    <source>
        <dbReference type="Pfam" id="PF05605"/>
    </source>
</evidence>
<dbReference type="Gene3D" id="3.30.40.10">
    <property type="entry name" value="Zinc/RING finger domain, C3HC4 (zinc finger)"/>
    <property type="match status" value="1"/>
</dbReference>
<dbReference type="EMBL" id="JAIQCJ010002005">
    <property type="protein sequence ID" value="KAJ8785942.1"/>
    <property type="molecule type" value="Genomic_DNA"/>
</dbReference>
<keyword evidence="7" id="KW-1185">Reference proteome</keyword>
<dbReference type="Pfam" id="PF05605">
    <property type="entry name" value="zf-Di19"/>
    <property type="match status" value="1"/>
</dbReference>
<evidence type="ECO:0000256" key="3">
    <source>
        <dbReference type="ARBA" id="ARBA00022771"/>
    </source>
</evidence>
<comment type="subcellular location">
    <subcellularLocation>
        <location evidence="1">Cytoplasm</location>
    </subcellularLocation>
</comment>
<keyword evidence="2" id="KW-0963">Cytoplasm</keyword>
<dbReference type="GO" id="GO:0008270">
    <property type="term" value="F:zinc ion binding"/>
    <property type="evidence" value="ECO:0007669"/>
    <property type="project" value="UniProtKB-KW"/>
</dbReference>
<dbReference type="GO" id="GO:0000209">
    <property type="term" value="P:protein polyubiquitination"/>
    <property type="evidence" value="ECO:0007669"/>
    <property type="project" value="TreeGrafter"/>
</dbReference>
<dbReference type="Proteomes" id="UP001159641">
    <property type="component" value="Unassembled WGS sequence"/>
</dbReference>
<accession>A0AB34GZL2</accession>
<sequence length="491" mass="52187">MLSWSPLRFCGECLQPCLQVPSPLCPLCRLPFDPKKVDKAAHVEKQLSSYKAPCRGCSKKAATAMGPGPHTLSPHPLPPQAGTPLGGGPSPATEFELRFSDFAIARVNEFFRVFTVGSSPVALSSRSKVRLSSGRPELAVRGCRGLLQAHVPLPPGMRAEQAVGSGVRRPPPLASVPSTPLLGQGIGSQRPSPLARPLPFSPPQVALAKMRVHVASCVKVQEQMANCPKFVPVVPTSQPIPRSTFACPYCGARNLDQQELVKHCVDGHRGDPNRVVCPICAAMPWGDPSYKSANFLQHLLHRHKFSYDTFVVGALPSPSPSPSPGAGGGQVHVATRGPGALGLCRPGPQRPPVLRVPHRWASELSSRGASSRGGAIAGPPSPQLCTRASAHRPLHGGQALPAGKSHGDFCRREKLRLFLSLSHLRSPPADPPAGPPLLCAPSPAMLVLRQPPASRHQTLWTRPLLSSACAWSRWVDATGIPGLSAHLKPRS</sequence>
<evidence type="ECO:0000313" key="7">
    <source>
        <dbReference type="Proteomes" id="UP001159641"/>
    </source>
</evidence>
<gene>
    <name evidence="6" type="ORF">J1605_006902</name>
</gene>
<dbReference type="SUPFAM" id="SSF57850">
    <property type="entry name" value="RING/U-box"/>
    <property type="match status" value="1"/>
</dbReference>
<dbReference type="InterPro" id="IPR008598">
    <property type="entry name" value="Di19_Zn-bd"/>
</dbReference>
<dbReference type="AlphaFoldDB" id="A0AB34GZL2"/>
<evidence type="ECO:0000256" key="1">
    <source>
        <dbReference type="ARBA" id="ARBA00004496"/>
    </source>
</evidence>
<proteinExistence type="predicted"/>
<dbReference type="PANTHER" id="PTHR46016:SF4">
    <property type="entry name" value="E3 UBIQUITIN-PROTEIN LIGASE RNF166"/>
    <property type="match status" value="1"/>
</dbReference>
<dbReference type="InterPro" id="IPR013083">
    <property type="entry name" value="Znf_RING/FYVE/PHD"/>
</dbReference>
<comment type="caution">
    <text evidence="6">The sequence shown here is derived from an EMBL/GenBank/DDBJ whole genome shotgun (WGS) entry which is preliminary data.</text>
</comment>
<dbReference type="GO" id="GO:0005737">
    <property type="term" value="C:cytoplasm"/>
    <property type="evidence" value="ECO:0007669"/>
    <property type="project" value="UniProtKB-SubCell"/>
</dbReference>
<dbReference type="InterPro" id="IPR051438">
    <property type="entry name" value="RNF_E3_ubiq-protein_ligase"/>
</dbReference>
<dbReference type="GO" id="GO:0006511">
    <property type="term" value="P:ubiquitin-dependent protein catabolic process"/>
    <property type="evidence" value="ECO:0007669"/>
    <property type="project" value="TreeGrafter"/>
</dbReference>
<keyword evidence="3" id="KW-0479">Metal-binding</keyword>
<evidence type="ECO:0000313" key="6">
    <source>
        <dbReference type="EMBL" id="KAJ8785942.1"/>
    </source>
</evidence>
<dbReference type="PANTHER" id="PTHR46016">
    <property type="entry name" value="ZINC FINGER, RING/FYVE/PHD-TYPE"/>
    <property type="match status" value="1"/>
</dbReference>
<name>A0AB34GZL2_ESCRO</name>
<protein>
    <recommendedName>
        <fullName evidence="5">Di19 zinc-binding domain-containing protein</fullName>
    </recommendedName>
</protein>
<organism evidence="6 7">
    <name type="scientific">Eschrichtius robustus</name>
    <name type="common">California gray whale</name>
    <name type="synonym">Eschrichtius gibbosus</name>
    <dbReference type="NCBI Taxonomy" id="9764"/>
    <lineage>
        <taxon>Eukaryota</taxon>
        <taxon>Metazoa</taxon>
        <taxon>Chordata</taxon>
        <taxon>Craniata</taxon>
        <taxon>Vertebrata</taxon>
        <taxon>Euteleostomi</taxon>
        <taxon>Mammalia</taxon>
        <taxon>Eutheria</taxon>
        <taxon>Laurasiatheria</taxon>
        <taxon>Artiodactyla</taxon>
        <taxon>Whippomorpha</taxon>
        <taxon>Cetacea</taxon>
        <taxon>Mysticeti</taxon>
        <taxon>Eschrichtiidae</taxon>
        <taxon>Eschrichtius</taxon>
    </lineage>
</organism>
<evidence type="ECO:0000256" key="4">
    <source>
        <dbReference type="SAM" id="MobiDB-lite"/>
    </source>
</evidence>
<reference evidence="6 7" key="1">
    <citation type="submission" date="2022-11" db="EMBL/GenBank/DDBJ databases">
        <title>Whole genome sequence of Eschrichtius robustus ER-17-0199.</title>
        <authorList>
            <person name="Bruniche-Olsen A."/>
            <person name="Black A.N."/>
            <person name="Fields C.J."/>
            <person name="Walden K."/>
            <person name="Dewoody J.A."/>
        </authorList>
    </citation>
    <scope>NUCLEOTIDE SEQUENCE [LARGE SCALE GENOMIC DNA]</scope>
    <source>
        <strain evidence="6">ER-17-0199</strain>
        <tissue evidence="6">Blubber</tissue>
    </source>
</reference>